<organism evidence="1 2">
    <name type="scientific">Cardiosporidium cionae</name>
    <dbReference type="NCBI Taxonomy" id="476202"/>
    <lineage>
        <taxon>Eukaryota</taxon>
        <taxon>Sar</taxon>
        <taxon>Alveolata</taxon>
        <taxon>Apicomplexa</taxon>
        <taxon>Aconoidasida</taxon>
        <taxon>Nephromycida</taxon>
        <taxon>Cardiosporidium</taxon>
    </lineage>
</organism>
<gene>
    <name evidence="1" type="ORF">IE077_002513</name>
</gene>
<proteinExistence type="predicted"/>
<keyword evidence="2" id="KW-1185">Reference proteome</keyword>
<evidence type="ECO:0000313" key="2">
    <source>
        <dbReference type="Proteomes" id="UP000823046"/>
    </source>
</evidence>
<dbReference type="EMBL" id="JADAQX010000245">
    <property type="protein sequence ID" value="KAF8821047.1"/>
    <property type="molecule type" value="Genomic_DNA"/>
</dbReference>
<accession>A0ABQ7JAN3</accession>
<name>A0ABQ7JAN3_9APIC</name>
<comment type="caution">
    <text evidence="1">The sequence shown here is derived from an EMBL/GenBank/DDBJ whole genome shotgun (WGS) entry which is preliminary data.</text>
</comment>
<protein>
    <submittedName>
        <fullName evidence="1">Uncharacterized protein</fullName>
    </submittedName>
</protein>
<evidence type="ECO:0000313" key="1">
    <source>
        <dbReference type="EMBL" id="KAF8821047.1"/>
    </source>
</evidence>
<reference evidence="1 2" key="1">
    <citation type="journal article" date="2020" name="bioRxiv">
        <title>Metabolic contributions of an alphaproteobacterial endosymbiont in the apicomplexan Cardiosporidium cionae.</title>
        <authorList>
            <person name="Hunter E.S."/>
            <person name="Paight C.J."/>
            <person name="Lane C.E."/>
        </authorList>
    </citation>
    <scope>NUCLEOTIDE SEQUENCE [LARGE SCALE GENOMIC DNA]</scope>
    <source>
        <strain evidence="1">ESH_2018</strain>
    </source>
</reference>
<sequence>MEKESRFLFSHFTNSGAKLLPYQRTAYASCNAIRKMTLRHEMNSSHDTINSRKKSTIFSQFSQSASGLVSMEKLPSSRNNNEKVSTVEGISRKYRRKESLAGKITSDATQPKDELRLEVSTLGGRNPLNRSASDRSEIIPQITALAELYFAFPRIFVSSSYSHVFVAPLPHWVELRHSAPFYLQNFEISAIDITASIRTSDKRLDRFILNVADMLPLDTPHMTLQIGSERRRFIVCSWEELFQSLRNSYLRQLIRKTLPSVLANPFAFFYGFFRGVVALVQHSISGAKLGDTYIEGFIAGLREGFLLFMTLSIGGLFQTTSHFLSTLYKLLGGRLSRPYGILDAVWKGTNGMILDIFWNPWNTLVVDTFNAVKRGDGVLKTTTYIVRDGIRCLFSPLLGVLNLLTSVTEGFANSLFGNFEQFTRVAESSDLGEQKDDMFLVEPIENMKKLHSKQFRKQKSYA</sequence>
<dbReference type="Proteomes" id="UP000823046">
    <property type="component" value="Unassembled WGS sequence"/>
</dbReference>